<evidence type="ECO:0000256" key="4">
    <source>
        <dbReference type="ARBA" id="ARBA00023180"/>
    </source>
</evidence>
<dbReference type="Ensembl" id="ENSLOCT00000013808.1">
    <property type="protein sequence ID" value="ENSLOCP00000013779.1"/>
    <property type="gene ID" value="ENSLOCG00000011218.1"/>
</dbReference>
<evidence type="ECO:0000256" key="5">
    <source>
        <dbReference type="SAM" id="SignalP"/>
    </source>
</evidence>
<dbReference type="Proteomes" id="UP000018468">
    <property type="component" value="Linkage group LG17"/>
</dbReference>
<dbReference type="InterPro" id="IPR013106">
    <property type="entry name" value="Ig_V-set"/>
</dbReference>
<feature type="chain" id="PRO_5004866933" description="Ig-like domain-containing protein" evidence="5">
    <location>
        <begin position="22"/>
        <end position="192"/>
    </location>
</feature>
<organism evidence="7 8">
    <name type="scientific">Lepisosteus oculatus</name>
    <name type="common">Spotted gar</name>
    <dbReference type="NCBI Taxonomy" id="7918"/>
    <lineage>
        <taxon>Eukaryota</taxon>
        <taxon>Metazoa</taxon>
        <taxon>Chordata</taxon>
        <taxon>Craniata</taxon>
        <taxon>Vertebrata</taxon>
        <taxon>Euteleostomi</taxon>
        <taxon>Actinopterygii</taxon>
        <taxon>Neopterygii</taxon>
        <taxon>Holostei</taxon>
        <taxon>Semionotiformes</taxon>
        <taxon>Lepisosteidae</taxon>
        <taxon>Lepisosteus</taxon>
    </lineage>
</organism>
<reference evidence="7" key="2">
    <citation type="submission" date="2025-08" db="UniProtKB">
        <authorList>
            <consortium name="Ensembl"/>
        </authorList>
    </citation>
    <scope>IDENTIFICATION</scope>
</reference>
<evidence type="ECO:0000313" key="8">
    <source>
        <dbReference type="Proteomes" id="UP000018468"/>
    </source>
</evidence>
<sequence>MQINAGLFILLPVVLQQTSSARTDKIIYGLLNGHVQISPSLSGSFQEVIWHFGVNKVAEWDSLTNKPDYYPPFKGRTHLEKNATLSIENLTEKDSGGYTVDMHINEKVQTQQFTIEVIRPVSKPNITAKCNETQCSLSCEGDSTVREYSWSINGRVGSWSNTAERLLIWRNESLEYVCKVRNPKSEEESEPF</sequence>
<name>W5MZH0_LEPOC</name>
<dbReference type="STRING" id="7918.ENSLOCP00000013779"/>
<dbReference type="InterPro" id="IPR036179">
    <property type="entry name" value="Ig-like_dom_sf"/>
</dbReference>
<evidence type="ECO:0000313" key="7">
    <source>
        <dbReference type="Ensembl" id="ENSLOCP00000013779.1"/>
    </source>
</evidence>
<dbReference type="InParanoid" id="W5MZH0"/>
<dbReference type="OMA" id="NNIMEIF"/>
<reference evidence="7" key="3">
    <citation type="submission" date="2025-09" db="UniProtKB">
        <authorList>
            <consortium name="Ensembl"/>
        </authorList>
    </citation>
    <scope>IDENTIFICATION</scope>
</reference>
<dbReference type="GO" id="GO:0006955">
    <property type="term" value="P:immune response"/>
    <property type="evidence" value="ECO:0000318"/>
    <property type="project" value="GO_Central"/>
</dbReference>
<dbReference type="Bgee" id="ENSLOCG00000011218">
    <property type="expression patterns" value="Expressed in bone element and 13 other cell types or tissues"/>
</dbReference>
<dbReference type="eggNOG" id="ENOG502SB68">
    <property type="taxonomic scope" value="Eukaryota"/>
</dbReference>
<dbReference type="HOGENOM" id="CLU_1418160_0_0_1"/>
<evidence type="ECO:0000259" key="6">
    <source>
        <dbReference type="PROSITE" id="PS50835"/>
    </source>
</evidence>
<dbReference type="Gene3D" id="2.60.40.10">
    <property type="entry name" value="Immunoglobulins"/>
    <property type="match status" value="2"/>
</dbReference>
<keyword evidence="2 5" id="KW-0732">Signal</keyword>
<dbReference type="InterPro" id="IPR013783">
    <property type="entry name" value="Ig-like_fold"/>
</dbReference>
<keyword evidence="4" id="KW-0325">Glycoprotein</keyword>
<dbReference type="InterPro" id="IPR007110">
    <property type="entry name" value="Ig-like_dom"/>
</dbReference>
<dbReference type="AlphaFoldDB" id="W5MZH0"/>
<keyword evidence="3" id="KW-0472">Membrane</keyword>
<feature type="signal peptide" evidence="5">
    <location>
        <begin position="1"/>
        <end position="21"/>
    </location>
</feature>
<keyword evidence="8" id="KW-1185">Reference proteome</keyword>
<protein>
    <recommendedName>
        <fullName evidence="6">Ig-like domain-containing protein</fullName>
    </recommendedName>
</protein>
<feature type="domain" description="Ig-like" evidence="6">
    <location>
        <begin position="120"/>
        <end position="192"/>
    </location>
</feature>
<evidence type="ECO:0000256" key="2">
    <source>
        <dbReference type="ARBA" id="ARBA00022729"/>
    </source>
</evidence>
<dbReference type="SUPFAM" id="SSF48726">
    <property type="entry name" value="Immunoglobulin"/>
    <property type="match status" value="2"/>
</dbReference>
<dbReference type="PANTHER" id="PTHR12080:SF125">
    <property type="entry name" value="CD48 ANTIGEN-LIKE"/>
    <property type="match status" value="1"/>
</dbReference>
<reference evidence="8" key="1">
    <citation type="submission" date="2011-12" db="EMBL/GenBank/DDBJ databases">
        <title>The Draft Genome of Lepisosteus oculatus.</title>
        <authorList>
            <consortium name="The Broad Institute Genome Assembly &amp; Analysis Group"/>
            <consortium name="Computational R&amp;D Group"/>
            <consortium name="and Sequencing Platform"/>
            <person name="Di Palma F."/>
            <person name="Alfoldi J."/>
            <person name="Johnson J."/>
            <person name="Berlin A."/>
            <person name="Gnerre S."/>
            <person name="Jaffe D."/>
            <person name="MacCallum I."/>
            <person name="Young S."/>
            <person name="Walker B.J."/>
            <person name="Lander E.S."/>
            <person name="Lindblad-Toh K."/>
        </authorList>
    </citation>
    <scope>NUCLEOTIDE SEQUENCE [LARGE SCALE GENOMIC DNA]</scope>
</reference>
<dbReference type="EMBL" id="AHAT01034981">
    <property type="status" value="NOT_ANNOTATED_CDS"/>
    <property type="molecule type" value="Genomic_DNA"/>
</dbReference>
<evidence type="ECO:0000256" key="3">
    <source>
        <dbReference type="ARBA" id="ARBA00023136"/>
    </source>
</evidence>
<dbReference type="GeneTree" id="ENSGT00990000204406"/>
<proteinExistence type="predicted"/>
<evidence type="ECO:0000256" key="1">
    <source>
        <dbReference type="ARBA" id="ARBA00004370"/>
    </source>
</evidence>
<dbReference type="PROSITE" id="PS50835">
    <property type="entry name" value="IG_LIKE"/>
    <property type="match status" value="1"/>
</dbReference>
<dbReference type="EMBL" id="AHAT01034982">
    <property type="status" value="NOT_ANNOTATED_CDS"/>
    <property type="molecule type" value="Genomic_DNA"/>
</dbReference>
<dbReference type="PANTHER" id="PTHR12080">
    <property type="entry name" value="SIGNALING LYMPHOCYTIC ACTIVATION MOLECULE"/>
    <property type="match status" value="1"/>
</dbReference>
<dbReference type="InterPro" id="IPR015631">
    <property type="entry name" value="CD2/SLAM_rcpt"/>
</dbReference>
<comment type="subcellular location">
    <subcellularLocation>
        <location evidence="1">Membrane</location>
    </subcellularLocation>
</comment>
<dbReference type="Pfam" id="PF07686">
    <property type="entry name" value="V-set"/>
    <property type="match status" value="1"/>
</dbReference>
<accession>W5MZH0</accession>
<dbReference type="GO" id="GO:0016020">
    <property type="term" value="C:membrane"/>
    <property type="evidence" value="ECO:0007669"/>
    <property type="project" value="UniProtKB-SubCell"/>
</dbReference>